<protein>
    <recommendedName>
        <fullName evidence="8">MYND-type domain-containing protein</fullName>
    </recommendedName>
</protein>
<keyword evidence="3" id="KW-0862">Zinc</keyword>
<dbReference type="Gene3D" id="1.10.220.160">
    <property type="match status" value="1"/>
</dbReference>
<dbReference type="Gene3D" id="6.10.140.2220">
    <property type="match status" value="1"/>
</dbReference>
<evidence type="ECO:0000313" key="6">
    <source>
        <dbReference type="EMBL" id="RKP21850.1"/>
    </source>
</evidence>
<evidence type="ECO:0008006" key="8">
    <source>
        <dbReference type="Google" id="ProtNLM"/>
    </source>
</evidence>
<gene>
    <name evidence="6" type="ORF">ROZALSC1DRAFT_26750</name>
</gene>
<dbReference type="Pfam" id="PF01753">
    <property type="entry name" value="zf-MYND"/>
    <property type="match status" value="1"/>
</dbReference>
<accession>A0A4P9YSU5</accession>
<evidence type="ECO:0000259" key="5">
    <source>
        <dbReference type="Pfam" id="PF20179"/>
    </source>
</evidence>
<feature type="non-terminal residue" evidence="6">
    <location>
        <position position="1"/>
    </location>
</feature>
<feature type="domain" description="Mitochondrial splicing suppressor 51-like C-terminal" evidence="5">
    <location>
        <begin position="168"/>
        <end position="319"/>
    </location>
</feature>
<evidence type="ECO:0000256" key="1">
    <source>
        <dbReference type="ARBA" id="ARBA00022723"/>
    </source>
</evidence>
<sequence length="417" mass="48042">YRKKVEILEATGQLYKATDVAIDTFKISRETDPQRLPLAKKAAELNRKTGVLDKKSQWFLDWCASGYDSFCLFCKVGKPSKDLLKCEKCKVAHYCNEEHQEEDYHEFVCEELASSVIYPDLASTCQLLSKSLKPRKIPLDVNNWDDFMKRIGLNPNVLFQESLAELATIVSVLRKLHLDKKPKINIHIIGVEEHREILQIPLFLHLPVLIGCSIKITMVGPMLHSSRTVQGIECVKLPYHMYVESSKYTKPDAIIAFHPGFHDISYTTWSETLVDILTSEIPLIMTSFSKHDLDSSNRVMESPFIQANLVESFVNPFAAAPYLFPDLTVLRRDCRMPIGVIHYTKAKEWNTIFDSLQMIQLVYPPETRQLMLLAALWADHDLFFNKDLDLAIQLLENYGVIERWKMQLQQKQSEMSE</sequence>
<dbReference type="SUPFAM" id="SSF144232">
    <property type="entry name" value="HIT/MYND zinc finger-like"/>
    <property type="match status" value="1"/>
</dbReference>
<proteinExistence type="predicted"/>
<dbReference type="GO" id="GO:0008270">
    <property type="term" value="F:zinc ion binding"/>
    <property type="evidence" value="ECO:0007669"/>
    <property type="project" value="UniProtKB-KW"/>
</dbReference>
<organism evidence="6 7">
    <name type="scientific">Rozella allomycis (strain CSF55)</name>
    <dbReference type="NCBI Taxonomy" id="988480"/>
    <lineage>
        <taxon>Eukaryota</taxon>
        <taxon>Fungi</taxon>
        <taxon>Fungi incertae sedis</taxon>
        <taxon>Cryptomycota</taxon>
        <taxon>Cryptomycota incertae sedis</taxon>
        <taxon>Rozella</taxon>
    </lineage>
</organism>
<name>A0A4P9YSU5_ROZAC</name>
<keyword evidence="2" id="KW-0863">Zinc-finger</keyword>
<evidence type="ECO:0000256" key="2">
    <source>
        <dbReference type="ARBA" id="ARBA00022771"/>
    </source>
</evidence>
<dbReference type="PANTHER" id="PTHR28069">
    <property type="entry name" value="GH20023P"/>
    <property type="match status" value="1"/>
</dbReference>
<dbReference type="Proteomes" id="UP000281549">
    <property type="component" value="Unassembled WGS sequence"/>
</dbReference>
<evidence type="ECO:0000256" key="3">
    <source>
        <dbReference type="ARBA" id="ARBA00022833"/>
    </source>
</evidence>
<dbReference type="AlphaFoldDB" id="A0A4P9YSU5"/>
<evidence type="ECO:0000259" key="4">
    <source>
        <dbReference type="Pfam" id="PF01753"/>
    </source>
</evidence>
<dbReference type="InterPro" id="IPR002893">
    <property type="entry name" value="Znf_MYND"/>
</dbReference>
<feature type="domain" description="MYND-type" evidence="4">
    <location>
        <begin position="71"/>
        <end position="109"/>
    </location>
</feature>
<reference evidence="7" key="1">
    <citation type="journal article" date="2018" name="Nat. Microbiol.">
        <title>Leveraging single-cell genomics to expand the fungal tree of life.</title>
        <authorList>
            <person name="Ahrendt S.R."/>
            <person name="Quandt C.A."/>
            <person name="Ciobanu D."/>
            <person name="Clum A."/>
            <person name="Salamov A."/>
            <person name="Andreopoulos B."/>
            <person name="Cheng J.F."/>
            <person name="Woyke T."/>
            <person name="Pelin A."/>
            <person name="Henrissat B."/>
            <person name="Reynolds N.K."/>
            <person name="Benny G.L."/>
            <person name="Smith M.E."/>
            <person name="James T.Y."/>
            <person name="Grigoriev I.V."/>
        </authorList>
    </citation>
    <scope>NUCLEOTIDE SEQUENCE [LARGE SCALE GENOMIC DNA]</scope>
    <source>
        <strain evidence="7">CSF55</strain>
    </source>
</reference>
<evidence type="ECO:0000313" key="7">
    <source>
        <dbReference type="Proteomes" id="UP000281549"/>
    </source>
</evidence>
<dbReference type="Pfam" id="PF20179">
    <property type="entry name" value="MSS51_C"/>
    <property type="match status" value="1"/>
</dbReference>
<dbReference type="InterPro" id="IPR046824">
    <property type="entry name" value="Mss51-like_C"/>
</dbReference>
<dbReference type="EMBL" id="ML004924">
    <property type="protein sequence ID" value="RKP21850.1"/>
    <property type="molecule type" value="Genomic_DNA"/>
</dbReference>
<keyword evidence="1" id="KW-0479">Metal-binding</keyword>